<comment type="caution">
    <text evidence="2">The sequence shown here is derived from an EMBL/GenBank/DDBJ whole genome shotgun (WGS) entry which is preliminary data.</text>
</comment>
<dbReference type="AlphaFoldDB" id="A0A9Q0D7V1"/>
<dbReference type="GO" id="GO:0003824">
    <property type="term" value="F:catalytic activity"/>
    <property type="evidence" value="ECO:0007669"/>
    <property type="project" value="InterPro"/>
</dbReference>
<dbReference type="Proteomes" id="UP001148018">
    <property type="component" value="Unassembled WGS sequence"/>
</dbReference>
<dbReference type="Gene3D" id="3.60.10.10">
    <property type="entry name" value="Endonuclease/exonuclease/phosphatase"/>
    <property type="match status" value="1"/>
</dbReference>
<evidence type="ECO:0000313" key="3">
    <source>
        <dbReference type="Proteomes" id="UP001148018"/>
    </source>
</evidence>
<name>A0A9Q0D7V1_9TELE</name>
<dbReference type="InterPro" id="IPR036691">
    <property type="entry name" value="Endo/exonu/phosph_ase_sf"/>
</dbReference>
<dbReference type="InterPro" id="IPR005135">
    <property type="entry name" value="Endo/exonuclease/phosphatase"/>
</dbReference>
<evidence type="ECO:0000259" key="1">
    <source>
        <dbReference type="Pfam" id="PF03372"/>
    </source>
</evidence>
<dbReference type="Pfam" id="PF03372">
    <property type="entry name" value="Exo_endo_phos"/>
    <property type="match status" value="1"/>
</dbReference>
<dbReference type="EMBL" id="JANIIK010000451">
    <property type="protein sequence ID" value="KAJ3583297.1"/>
    <property type="molecule type" value="Genomic_DNA"/>
</dbReference>
<proteinExistence type="predicted"/>
<reference evidence="2" key="1">
    <citation type="submission" date="2022-07" db="EMBL/GenBank/DDBJ databases">
        <title>Chromosome-level genome of Muraenolepis orangiensis.</title>
        <authorList>
            <person name="Kim J."/>
        </authorList>
    </citation>
    <scope>NUCLEOTIDE SEQUENCE</scope>
    <source>
        <strain evidence="2">KU_S4_2022</strain>
        <tissue evidence="2">Muscle</tissue>
    </source>
</reference>
<gene>
    <name evidence="2" type="ORF">NHX12_028161</name>
</gene>
<feature type="domain" description="Endonuclease/exonuclease/phosphatase" evidence="1">
    <location>
        <begin position="5"/>
        <end position="85"/>
    </location>
</feature>
<dbReference type="SUPFAM" id="SSF56219">
    <property type="entry name" value="DNase I-like"/>
    <property type="match status" value="1"/>
</dbReference>
<organism evidence="2 3">
    <name type="scientific">Muraenolepis orangiensis</name>
    <name type="common">Patagonian moray cod</name>
    <dbReference type="NCBI Taxonomy" id="630683"/>
    <lineage>
        <taxon>Eukaryota</taxon>
        <taxon>Metazoa</taxon>
        <taxon>Chordata</taxon>
        <taxon>Craniata</taxon>
        <taxon>Vertebrata</taxon>
        <taxon>Euteleostomi</taxon>
        <taxon>Actinopterygii</taxon>
        <taxon>Neopterygii</taxon>
        <taxon>Teleostei</taxon>
        <taxon>Neoteleostei</taxon>
        <taxon>Acanthomorphata</taxon>
        <taxon>Zeiogadaria</taxon>
        <taxon>Gadariae</taxon>
        <taxon>Gadiformes</taxon>
        <taxon>Muraenolepidoidei</taxon>
        <taxon>Muraenolepididae</taxon>
        <taxon>Muraenolepis</taxon>
    </lineage>
</organism>
<sequence length="117" mass="13071">MVKVASLNANGLRDYWRRQQALCVCEADIICLQETNWDDRVVEDVRREWLGDVFVSQGEAKARGVAILVKQGVVEGVRLVVNDGRGRLVGVSFGYLGKILGSIVCMRRMRRGRGGCF</sequence>
<dbReference type="OrthoDB" id="8957518at2759"/>
<evidence type="ECO:0000313" key="2">
    <source>
        <dbReference type="EMBL" id="KAJ3583297.1"/>
    </source>
</evidence>
<accession>A0A9Q0D7V1</accession>
<protein>
    <recommendedName>
        <fullName evidence="1">Endonuclease/exonuclease/phosphatase domain-containing protein</fullName>
    </recommendedName>
</protein>
<keyword evidence="3" id="KW-1185">Reference proteome</keyword>